<dbReference type="InterPro" id="IPR014975">
    <property type="entry name" value="DUF1836"/>
</dbReference>
<dbReference type="PANTHER" id="PTHR40056:SF1">
    <property type="entry name" value="DUF1836 DOMAIN-CONTAINING PROTEIN"/>
    <property type="match status" value="1"/>
</dbReference>
<sequence>MEADTEILSGFYHSVNSFQKTDKKILKTVERLKIPVYNGCMEKGVNNMIETIEGFRLPRYAQIPNVGLYLEQVVRYVNTHLAPLGEPELTSSMVSNYVKQGLISSPIKKSYTAEHLSRLLFIAVVKPVVPLEGLRMMFSIQGDNYTLPTAYDYFCDEFENMLGAAFGIAPAREGLGKTQSDAKDLLRNTIVATVNKVYLDRYLEEYQKQREKAPDEQQT</sequence>
<dbReference type="PANTHER" id="PTHR40056">
    <property type="entry name" value="HYPOTHETICAL CYTOSOLIC PROTEIN"/>
    <property type="match status" value="1"/>
</dbReference>
<protein>
    <submittedName>
        <fullName evidence="1">DUF1836 domain-containing protein</fullName>
    </submittedName>
</protein>
<organism evidence="1 2">
    <name type="scientific">Brotocaccenecus cirricatena</name>
    <dbReference type="NCBI Taxonomy" id="3064195"/>
    <lineage>
        <taxon>Bacteria</taxon>
        <taxon>Bacillati</taxon>
        <taxon>Bacillota</taxon>
        <taxon>Clostridia</taxon>
        <taxon>Eubacteriales</taxon>
        <taxon>Oscillospiraceae</taxon>
        <taxon>Brotocaccenecus</taxon>
    </lineage>
</organism>
<keyword evidence="2" id="KW-1185">Reference proteome</keyword>
<dbReference type="RefSeq" id="WP_302927562.1">
    <property type="nucleotide sequence ID" value="NZ_JAJEPW010000002.1"/>
</dbReference>
<evidence type="ECO:0000313" key="1">
    <source>
        <dbReference type="EMBL" id="MCC2128129.1"/>
    </source>
</evidence>
<reference evidence="1" key="1">
    <citation type="submission" date="2021-10" db="EMBL/GenBank/DDBJ databases">
        <title>Anaerobic single-cell dispensing facilitates the cultivation of human gut bacteria.</title>
        <authorList>
            <person name="Afrizal A."/>
        </authorList>
    </citation>
    <scope>NUCLEOTIDE SEQUENCE</scope>
    <source>
        <strain evidence="1">CLA-AA-H272</strain>
    </source>
</reference>
<gene>
    <name evidence="1" type="ORF">LKD37_01115</name>
</gene>
<dbReference type="Proteomes" id="UP001199319">
    <property type="component" value="Unassembled WGS sequence"/>
</dbReference>
<dbReference type="Pfam" id="PF08876">
    <property type="entry name" value="DUF1836"/>
    <property type="match status" value="1"/>
</dbReference>
<name>A0AAE3ABJ1_9FIRM</name>
<dbReference type="EMBL" id="JAJEPW010000002">
    <property type="protein sequence ID" value="MCC2128129.1"/>
    <property type="molecule type" value="Genomic_DNA"/>
</dbReference>
<evidence type="ECO:0000313" key="2">
    <source>
        <dbReference type="Proteomes" id="UP001199319"/>
    </source>
</evidence>
<comment type="caution">
    <text evidence="1">The sequence shown here is derived from an EMBL/GenBank/DDBJ whole genome shotgun (WGS) entry which is preliminary data.</text>
</comment>
<dbReference type="AlphaFoldDB" id="A0AAE3ABJ1"/>
<proteinExistence type="predicted"/>
<accession>A0AAE3ABJ1</accession>